<proteinExistence type="inferred from homology"/>
<dbReference type="GO" id="GO:0042802">
    <property type="term" value="F:identical protein binding"/>
    <property type="evidence" value="ECO:0007669"/>
    <property type="project" value="UniProtKB-ARBA"/>
</dbReference>
<evidence type="ECO:0000256" key="9">
    <source>
        <dbReference type="RuleBase" id="RU361145"/>
    </source>
</evidence>
<keyword evidence="3 9" id="KW-0409">Iron storage</keyword>
<dbReference type="PROSITE" id="PS50905">
    <property type="entry name" value="FERRITIN_LIKE"/>
    <property type="match status" value="1"/>
</dbReference>
<reference evidence="11 12" key="1">
    <citation type="journal article" date="2016" name="Nat. Commun.">
        <title>Thousands of microbial genomes shed light on interconnected biogeochemical processes in an aquifer system.</title>
        <authorList>
            <person name="Anantharaman K."/>
            <person name="Brown C.T."/>
            <person name="Hug L.A."/>
            <person name="Sharon I."/>
            <person name="Castelle C.J."/>
            <person name="Probst A.J."/>
            <person name="Thomas B.C."/>
            <person name="Singh A."/>
            <person name="Wilkins M.J."/>
            <person name="Karaoz U."/>
            <person name="Brodie E.L."/>
            <person name="Williams K.H."/>
            <person name="Hubbard S.S."/>
            <person name="Banfield J.F."/>
        </authorList>
    </citation>
    <scope>NUCLEOTIDE SEQUENCE [LARGE SCALE GENOMIC DNA]</scope>
</reference>
<organism evidence="11 12">
    <name type="scientific">candidate division WOR-1 bacterium RIFOXYC2_FULL_46_14</name>
    <dbReference type="NCBI Taxonomy" id="1802587"/>
    <lineage>
        <taxon>Bacteria</taxon>
        <taxon>Bacillati</taxon>
        <taxon>Saganbacteria</taxon>
    </lineage>
</organism>
<dbReference type="CDD" id="cd01055">
    <property type="entry name" value="Nonheme_Ferritin"/>
    <property type="match status" value="1"/>
</dbReference>
<dbReference type="EC" id="1.16.3.2" evidence="9"/>
<comment type="caution">
    <text evidence="11">The sequence shown here is derived from an EMBL/GenBank/DDBJ whole genome shotgun (WGS) entry which is preliminary data.</text>
</comment>
<dbReference type="SUPFAM" id="SSF47240">
    <property type="entry name" value="Ferritin-like"/>
    <property type="match status" value="1"/>
</dbReference>
<evidence type="ECO:0000256" key="8">
    <source>
        <dbReference type="PIRSR" id="PIRSR601519-1"/>
    </source>
</evidence>
<comment type="function">
    <text evidence="1 9">Iron-storage protein.</text>
</comment>
<name>A0A1F4U9U7_UNCSA</name>
<dbReference type="GO" id="GO:0008198">
    <property type="term" value="F:ferrous iron binding"/>
    <property type="evidence" value="ECO:0007669"/>
    <property type="project" value="TreeGrafter"/>
</dbReference>
<dbReference type="InterPro" id="IPR009040">
    <property type="entry name" value="Ferritin-like_diiron"/>
</dbReference>
<feature type="binding site" evidence="8">
    <location>
        <position position="127"/>
    </location>
    <ligand>
        <name>Fe cation</name>
        <dbReference type="ChEBI" id="CHEBI:24875"/>
        <label>1</label>
    </ligand>
</feature>
<comment type="catalytic activity">
    <reaction evidence="7 9">
        <text>4 Fe(2+) + O2 + 6 H2O = 4 iron(III) oxide-hydroxide + 12 H(+)</text>
        <dbReference type="Rhea" id="RHEA:11972"/>
        <dbReference type="ChEBI" id="CHEBI:15377"/>
        <dbReference type="ChEBI" id="CHEBI:15378"/>
        <dbReference type="ChEBI" id="CHEBI:15379"/>
        <dbReference type="ChEBI" id="CHEBI:29033"/>
        <dbReference type="ChEBI" id="CHEBI:78619"/>
        <dbReference type="EC" id="1.16.3.2"/>
    </reaction>
</comment>
<feature type="binding site" evidence="8">
    <location>
        <position position="17"/>
    </location>
    <ligand>
        <name>Fe cation</name>
        <dbReference type="ChEBI" id="CHEBI:24875"/>
        <label>1</label>
    </ligand>
</feature>
<keyword evidence="4 8" id="KW-0479">Metal-binding</keyword>
<evidence type="ECO:0000256" key="7">
    <source>
        <dbReference type="ARBA" id="ARBA00048035"/>
    </source>
</evidence>
<dbReference type="Gene3D" id="1.20.1260.10">
    <property type="match status" value="1"/>
</dbReference>
<dbReference type="InterPro" id="IPR008331">
    <property type="entry name" value="Ferritin_DPS_dom"/>
</dbReference>
<dbReference type="Proteomes" id="UP000179242">
    <property type="component" value="Unassembled WGS sequence"/>
</dbReference>
<accession>A0A1F4U9U7</accession>
<evidence type="ECO:0000256" key="3">
    <source>
        <dbReference type="ARBA" id="ARBA00022434"/>
    </source>
</evidence>
<dbReference type="GO" id="GO:0006879">
    <property type="term" value="P:intracellular iron ion homeostasis"/>
    <property type="evidence" value="ECO:0007669"/>
    <property type="project" value="UniProtKB-KW"/>
</dbReference>
<evidence type="ECO:0000256" key="6">
    <source>
        <dbReference type="ARBA" id="ARBA00023004"/>
    </source>
</evidence>
<dbReference type="GO" id="GO:0004322">
    <property type="term" value="F:ferroxidase activity"/>
    <property type="evidence" value="ECO:0007669"/>
    <property type="project" value="TreeGrafter"/>
</dbReference>
<dbReference type="GO" id="GO:0008199">
    <property type="term" value="F:ferric iron binding"/>
    <property type="evidence" value="ECO:0007669"/>
    <property type="project" value="InterPro"/>
</dbReference>
<dbReference type="Pfam" id="PF00210">
    <property type="entry name" value="Ferritin"/>
    <property type="match status" value="1"/>
</dbReference>
<feature type="binding site" evidence="8">
    <location>
        <position position="94"/>
    </location>
    <ligand>
        <name>Fe cation</name>
        <dbReference type="ChEBI" id="CHEBI:24875"/>
        <label>1</label>
    </ligand>
</feature>
<evidence type="ECO:0000256" key="2">
    <source>
        <dbReference type="ARBA" id="ARBA00006950"/>
    </source>
</evidence>
<dbReference type="PANTHER" id="PTHR11431:SF127">
    <property type="entry name" value="BACTERIAL NON-HEME FERRITIN"/>
    <property type="match status" value="1"/>
</dbReference>
<dbReference type="InterPro" id="IPR001519">
    <property type="entry name" value="Ferritin"/>
</dbReference>
<dbReference type="GO" id="GO:0006826">
    <property type="term" value="P:iron ion transport"/>
    <property type="evidence" value="ECO:0007669"/>
    <property type="project" value="InterPro"/>
</dbReference>
<dbReference type="EMBL" id="MEUJ01000002">
    <property type="protein sequence ID" value="OGC41063.1"/>
    <property type="molecule type" value="Genomic_DNA"/>
</dbReference>
<feature type="domain" description="Ferritin-like diiron" evidence="10">
    <location>
        <begin position="1"/>
        <end position="145"/>
    </location>
</feature>
<dbReference type="AlphaFoldDB" id="A0A1F4U9U7"/>
<feature type="binding site" evidence="8">
    <location>
        <position position="50"/>
    </location>
    <ligand>
        <name>Fe cation</name>
        <dbReference type="ChEBI" id="CHEBI:24875"/>
        <label>1</label>
    </ligand>
</feature>
<keyword evidence="5" id="KW-0560">Oxidoreductase</keyword>
<keyword evidence="9" id="KW-0963">Cytoplasm</keyword>
<dbReference type="FunFam" id="1.20.1260.10:FF:000001">
    <property type="entry name" value="Non-heme ferritin"/>
    <property type="match status" value="1"/>
</dbReference>
<comment type="similarity">
    <text evidence="2 9">Belongs to the ferritin family. Prokaryotic subfamily.</text>
</comment>
<dbReference type="InterPro" id="IPR012347">
    <property type="entry name" value="Ferritin-like"/>
</dbReference>
<evidence type="ECO:0000256" key="4">
    <source>
        <dbReference type="ARBA" id="ARBA00022723"/>
    </source>
</evidence>
<protein>
    <recommendedName>
        <fullName evidence="9">Ferritin</fullName>
        <ecNumber evidence="9">1.16.3.2</ecNumber>
    </recommendedName>
</protein>
<keyword evidence="6 8" id="KW-0408">Iron</keyword>
<feature type="binding site" evidence="8">
    <location>
        <position position="53"/>
    </location>
    <ligand>
        <name>Fe cation</name>
        <dbReference type="ChEBI" id="CHEBI:24875"/>
        <label>1</label>
    </ligand>
</feature>
<comment type="subcellular location">
    <subcellularLocation>
        <location evidence="9">Cytoplasm</location>
    </subcellularLocation>
</comment>
<dbReference type="PANTHER" id="PTHR11431">
    <property type="entry name" value="FERRITIN"/>
    <property type="match status" value="1"/>
</dbReference>
<evidence type="ECO:0000313" key="12">
    <source>
        <dbReference type="Proteomes" id="UP000179242"/>
    </source>
</evidence>
<evidence type="ECO:0000256" key="5">
    <source>
        <dbReference type="ARBA" id="ARBA00023002"/>
    </source>
</evidence>
<dbReference type="InterPro" id="IPR009078">
    <property type="entry name" value="Ferritin-like_SF"/>
</dbReference>
<sequence>MINKNVEKIMNEQIVHELYSAYLYLAMSAYFESINLKGAAHWMRCQAQEEEIHAMLFYKHIVDRMGKVVLGKIDAPPASWKSPLEAFVEANKHEQKVTALINNIAKIAMQEADFASNTILQWFTNEQIEEEAQTDEIAQQLKLVGDNSSALLLLDQKLLTRIFTYPATLSAVVGGVAGGN</sequence>
<evidence type="ECO:0000256" key="1">
    <source>
        <dbReference type="ARBA" id="ARBA00002485"/>
    </source>
</evidence>
<gene>
    <name evidence="11" type="ORF">A2438_02165</name>
</gene>
<dbReference type="GO" id="GO:0005829">
    <property type="term" value="C:cytosol"/>
    <property type="evidence" value="ECO:0007669"/>
    <property type="project" value="TreeGrafter"/>
</dbReference>
<evidence type="ECO:0000259" key="10">
    <source>
        <dbReference type="PROSITE" id="PS50905"/>
    </source>
</evidence>
<evidence type="ECO:0000313" key="11">
    <source>
        <dbReference type="EMBL" id="OGC41063.1"/>
    </source>
</evidence>
<dbReference type="InterPro" id="IPR041719">
    <property type="entry name" value="Ferritin_prok"/>
</dbReference>